<dbReference type="OrthoDB" id="410807at2759"/>
<evidence type="ECO:0000259" key="1">
    <source>
        <dbReference type="Pfam" id="PF22589"/>
    </source>
</evidence>
<dbReference type="PANTHER" id="PTHR35826">
    <property type="entry name" value="PROTEIN ATP6V1FNB-LIKE"/>
    <property type="match status" value="1"/>
</dbReference>
<dbReference type="PANTHER" id="PTHR35826:SF1">
    <property type="entry name" value="PROTEIN ATP6V1FNB-LIKE"/>
    <property type="match status" value="1"/>
</dbReference>
<keyword evidence="4" id="KW-1185">Reference proteome</keyword>
<sequence length="192" mass="22609">MSRNPFPTTQMQNLWKEAIENEAQSRLAAFKRLKGKPRTISNQAEVYRKRQELNKSALIKIAPPDVEEPRHHVKNADHVSKQRAYAFYDSVDEPKLLESEKSTMRPVSPLVRATLYHGYSKLGEGRKNYLRERYSKNPEDKFIFPLTASWEYGWRLADVMKEGDLHRPKFAQYEIMKNTFYRRNGVRVTQGF</sequence>
<reference evidence="5" key="2">
    <citation type="submission" date="2025-04" db="UniProtKB">
        <authorList>
            <consortium name="RefSeq"/>
        </authorList>
    </citation>
    <scope>IDENTIFICATION</scope>
</reference>
<dbReference type="KEGG" id="bgt:106078003"/>
<accession>A0A2C9K1M0</accession>
<evidence type="ECO:0000313" key="3">
    <source>
        <dbReference type="Proteomes" id="UP000076420"/>
    </source>
</evidence>
<protein>
    <submittedName>
        <fullName evidence="5">Protein ATP6V1FNB-like</fullName>
    </submittedName>
</protein>
<gene>
    <name evidence="2" type="primary">106078003</name>
    <name evidence="5" type="synonym">LOC106078003</name>
</gene>
<evidence type="ECO:0000313" key="4">
    <source>
        <dbReference type="Proteomes" id="UP001165740"/>
    </source>
</evidence>
<reference evidence="2" key="1">
    <citation type="submission" date="2020-05" db="UniProtKB">
        <authorList>
            <consortium name="EnsemblMetazoa"/>
        </authorList>
    </citation>
    <scope>IDENTIFICATION</scope>
    <source>
        <strain evidence="2">BB02</strain>
    </source>
</reference>
<organism evidence="2 3">
    <name type="scientific">Biomphalaria glabrata</name>
    <name type="common">Bloodfluke planorb</name>
    <name type="synonym">Freshwater snail</name>
    <dbReference type="NCBI Taxonomy" id="6526"/>
    <lineage>
        <taxon>Eukaryota</taxon>
        <taxon>Metazoa</taxon>
        <taxon>Spiralia</taxon>
        <taxon>Lophotrochozoa</taxon>
        <taxon>Mollusca</taxon>
        <taxon>Gastropoda</taxon>
        <taxon>Heterobranchia</taxon>
        <taxon>Euthyneura</taxon>
        <taxon>Panpulmonata</taxon>
        <taxon>Hygrophila</taxon>
        <taxon>Lymnaeoidea</taxon>
        <taxon>Planorbidae</taxon>
        <taxon>Biomphalaria</taxon>
    </lineage>
</organism>
<feature type="domain" description="Sperm microtubule inner protein 1 C-terminal" evidence="1">
    <location>
        <begin position="81"/>
        <end position="186"/>
    </location>
</feature>
<dbReference type="AlphaFoldDB" id="A0A2C9K1M0"/>
<dbReference type="STRING" id="6526.A0A2C9K1M0"/>
<dbReference type="InterPro" id="IPR054323">
    <property type="entry name" value="SPMIP1_C"/>
</dbReference>
<dbReference type="Proteomes" id="UP001165740">
    <property type="component" value="Chromosome 4"/>
</dbReference>
<proteinExistence type="predicted"/>
<dbReference type="RefSeq" id="XP_055884102.1">
    <property type="nucleotide sequence ID" value="XM_056028127.1"/>
</dbReference>
<name>A0A2C9K1M0_BIOGL</name>
<evidence type="ECO:0000313" key="2">
    <source>
        <dbReference type="EnsemblMetazoa" id="BGLB011708-PB"/>
    </source>
</evidence>
<evidence type="ECO:0000313" key="5">
    <source>
        <dbReference type="RefSeq" id="XP_055884102.1"/>
    </source>
</evidence>
<dbReference type="VEuPathDB" id="VectorBase:BGLB011708"/>
<dbReference type="Proteomes" id="UP000076420">
    <property type="component" value="Unassembled WGS sequence"/>
</dbReference>
<dbReference type="Pfam" id="PF22589">
    <property type="entry name" value="SPMIP1"/>
    <property type="match status" value="1"/>
</dbReference>
<dbReference type="VEuPathDB" id="VectorBase:BGLAX_031916"/>
<dbReference type="EnsemblMetazoa" id="BGLB011708-RB">
    <property type="protein sequence ID" value="BGLB011708-PB"/>
    <property type="gene ID" value="BGLB011708"/>
</dbReference>